<comment type="caution">
    <text evidence="2">The sequence shown here is derived from an EMBL/GenBank/DDBJ whole genome shotgun (WGS) entry which is preliminary data.</text>
</comment>
<dbReference type="InterPro" id="IPR024719">
    <property type="entry name" value="HpaB/PvcC/4-BUDH_C"/>
</dbReference>
<reference evidence="2 3" key="1">
    <citation type="submission" date="2020-07" db="EMBL/GenBank/DDBJ databases">
        <authorList>
            <person name="Feng H."/>
        </authorList>
    </citation>
    <scope>NUCLEOTIDE SEQUENCE [LARGE SCALE GENOMIC DNA]</scope>
    <source>
        <strain evidence="3">s-10</strain>
    </source>
</reference>
<dbReference type="AlphaFoldDB" id="A0A7W1WV07"/>
<accession>A0A7W1WV07</accession>
<evidence type="ECO:0000259" key="1">
    <source>
        <dbReference type="Pfam" id="PF03241"/>
    </source>
</evidence>
<dbReference type="Gene3D" id="1.20.140.10">
    <property type="entry name" value="Butyryl-CoA Dehydrogenase, subunit A, domain 3"/>
    <property type="match status" value="1"/>
</dbReference>
<keyword evidence="3" id="KW-1185">Reference proteome</keyword>
<gene>
    <name evidence="2" type="ORF">H1191_20160</name>
</gene>
<dbReference type="EMBL" id="JACEIQ010000051">
    <property type="protein sequence ID" value="MBA4496569.1"/>
    <property type="molecule type" value="Genomic_DNA"/>
</dbReference>
<evidence type="ECO:0000313" key="3">
    <source>
        <dbReference type="Proteomes" id="UP000535491"/>
    </source>
</evidence>
<dbReference type="InterPro" id="IPR036250">
    <property type="entry name" value="AcylCo_DH-like_C"/>
</dbReference>
<sequence>MLAEQVYDIFRIAHEISGGIVATAPTPEDIAIPETGELIDRYLVGKHGVTSEERIKMARFI</sequence>
<protein>
    <recommendedName>
        <fullName evidence="1">HpaB/PvcC/4-BUDH C-terminal domain-containing protein</fullName>
    </recommendedName>
</protein>
<dbReference type="Proteomes" id="UP000535491">
    <property type="component" value="Unassembled WGS sequence"/>
</dbReference>
<feature type="domain" description="HpaB/PvcC/4-BUDH C-terminal" evidence="1">
    <location>
        <begin position="2"/>
        <end position="61"/>
    </location>
</feature>
<organism evidence="2 3">
    <name type="scientific">Paenactinomyces guangxiensis</name>
    <dbReference type="NCBI Taxonomy" id="1490290"/>
    <lineage>
        <taxon>Bacteria</taxon>
        <taxon>Bacillati</taxon>
        <taxon>Bacillota</taxon>
        <taxon>Bacilli</taxon>
        <taxon>Bacillales</taxon>
        <taxon>Thermoactinomycetaceae</taxon>
        <taxon>Paenactinomyces</taxon>
    </lineage>
</organism>
<evidence type="ECO:0000313" key="2">
    <source>
        <dbReference type="EMBL" id="MBA4496569.1"/>
    </source>
</evidence>
<dbReference type="GO" id="GO:0016627">
    <property type="term" value="F:oxidoreductase activity, acting on the CH-CH group of donors"/>
    <property type="evidence" value="ECO:0007669"/>
    <property type="project" value="InterPro"/>
</dbReference>
<dbReference type="SUPFAM" id="SSF47203">
    <property type="entry name" value="Acyl-CoA dehydrogenase C-terminal domain-like"/>
    <property type="match status" value="1"/>
</dbReference>
<proteinExistence type="predicted"/>
<name>A0A7W1WV07_9BACL</name>
<dbReference type="Pfam" id="PF03241">
    <property type="entry name" value="HpaB"/>
    <property type="match status" value="1"/>
</dbReference>